<dbReference type="Proteomes" id="UP000014480">
    <property type="component" value="Unassembled WGS sequence"/>
</dbReference>
<dbReference type="EMBL" id="AMCV02000002">
    <property type="protein sequence ID" value="TDZ25492.1"/>
    <property type="molecule type" value="Genomic_DNA"/>
</dbReference>
<sequence>MPPQSFWIGQGLGNGSRDCNRKLDAALPSAASHLRARRRTSASRCLPFLGNISKIEANTVSKPGWSAPGCDGEINFAVLRQSQLGELPDRVPAMAAFTPHRMGTCGARLTSNHAQQRLSGLVVASASVGEGLQKRGIVSTSDSDAQKRLVSRRDPSGANFHAYQAQHNRVGQLGLR</sequence>
<reference evidence="2" key="1">
    <citation type="journal article" date="2013" name="New Phytol.">
        <title>Comparative genomic and transcriptomic analyses reveal the hemibiotrophic stage shift of Colletotrichum fungi.</title>
        <authorList>
            <person name="Gan P."/>
            <person name="Ikeda K."/>
            <person name="Irieda H."/>
            <person name="Narusaka M."/>
            <person name="O'Connell R.J."/>
            <person name="Narusaka Y."/>
            <person name="Takano Y."/>
            <person name="Kubo Y."/>
            <person name="Shirasu K."/>
        </authorList>
    </citation>
    <scope>NUCLEOTIDE SEQUENCE [LARGE SCALE GENOMIC DNA]</scope>
    <source>
        <strain evidence="2">104-T / ATCC 96160 / CBS 514.97 / LARS 414 / MAFF 240422</strain>
    </source>
</reference>
<protein>
    <submittedName>
        <fullName evidence="1">Uncharacterized protein</fullName>
    </submittedName>
</protein>
<evidence type="ECO:0000313" key="1">
    <source>
        <dbReference type="EMBL" id="TDZ25492.1"/>
    </source>
</evidence>
<keyword evidence="2" id="KW-1185">Reference proteome</keyword>
<proteinExistence type="predicted"/>
<evidence type="ECO:0000313" key="2">
    <source>
        <dbReference type="Proteomes" id="UP000014480"/>
    </source>
</evidence>
<comment type="caution">
    <text evidence="1">The sequence shown here is derived from an EMBL/GenBank/DDBJ whole genome shotgun (WGS) entry which is preliminary data.</text>
</comment>
<dbReference type="AlphaFoldDB" id="A0A484G5D3"/>
<accession>A0A484G5D3</accession>
<organism evidence="1 2">
    <name type="scientific">Colletotrichum orbiculare (strain 104-T / ATCC 96160 / CBS 514.97 / LARS 414 / MAFF 240422)</name>
    <name type="common">Cucumber anthracnose fungus</name>
    <name type="synonym">Colletotrichum lagenarium</name>
    <dbReference type="NCBI Taxonomy" id="1213857"/>
    <lineage>
        <taxon>Eukaryota</taxon>
        <taxon>Fungi</taxon>
        <taxon>Dikarya</taxon>
        <taxon>Ascomycota</taxon>
        <taxon>Pezizomycotina</taxon>
        <taxon>Sordariomycetes</taxon>
        <taxon>Hypocreomycetidae</taxon>
        <taxon>Glomerellales</taxon>
        <taxon>Glomerellaceae</taxon>
        <taxon>Colletotrichum</taxon>
        <taxon>Colletotrichum orbiculare species complex</taxon>
    </lineage>
</organism>
<reference evidence="2" key="2">
    <citation type="journal article" date="2019" name="Mol. Plant Microbe Interact.">
        <title>Genome sequence resources for four phytopathogenic fungi from the Colletotrichum orbiculare species complex.</title>
        <authorList>
            <person name="Gan P."/>
            <person name="Tsushima A."/>
            <person name="Narusaka M."/>
            <person name="Narusaka Y."/>
            <person name="Takano Y."/>
            <person name="Kubo Y."/>
            <person name="Shirasu K."/>
        </authorList>
    </citation>
    <scope>GENOME REANNOTATION</scope>
    <source>
        <strain evidence="2">104-T / ATCC 96160 / CBS 514.97 / LARS 414 / MAFF 240422</strain>
    </source>
</reference>
<name>A0A484G5D3_COLOR</name>
<gene>
    <name evidence="1" type="ORF">Cob_v002012</name>
</gene>